<keyword evidence="1" id="KW-0479">Metal-binding</keyword>
<accession>A0AA51RS08</accession>
<dbReference type="RefSeq" id="WP_309201589.1">
    <property type="nucleotide sequence ID" value="NZ_CP133548.1"/>
</dbReference>
<dbReference type="AlphaFoldDB" id="A0AA51RS08"/>
<dbReference type="PANTHER" id="PTHR35303">
    <property type="entry name" value="OS02G0197800 PROTEIN"/>
    <property type="match status" value="1"/>
</dbReference>
<name>A0AA51RS08_9GAMM</name>
<gene>
    <name evidence="4" type="ORF">Q9312_14575</name>
</gene>
<dbReference type="KEGG" id="plei:Q9312_14575"/>
<dbReference type="Pfam" id="PF06155">
    <property type="entry name" value="GBBH-like_N"/>
    <property type="match status" value="1"/>
</dbReference>
<dbReference type="Proteomes" id="UP001239782">
    <property type="component" value="Chromosome"/>
</dbReference>
<dbReference type="InterPro" id="IPR038492">
    <property type="entry name" value="GBBH-like_N_sf"/>
</dbReference>
<dbReference type="GO" id="GO:0046872">
    <property type="term" value="F:metal ion binding"/>
    <property type="evidence" value="ECO:0007669"/>
    <property type="project" value="UniProtKB-KW"/>
</dbReference>
<reference evidence="4 5" key="1">
    <citation type="submission" date="2023-08" db="EMBL/GenBank/DDBJ databases">
        <title>Pleionea litopenaei sp. nov., isolated from stomach of juvenile Litopenaeus vannamei.</title>
        <authorList>
            <person name="Rho A.M."/>
            <person name="Hwang C.Y."/>
        </authorList>
    </citation>
    <scope>NUCLEOTIDE SEQUENCE [LARGE SCALE GENOMIC DNA]</scope>
    <source>
        <strain evidence="4 5">HL-JVS1</strain>
    </source>
</reference>
<organism evidence="4 5">
    <name type="scientific">Pleionea litopenaei</name>
    <dbReference type="NCBI Taxonomy" id="3070815"/>
    <lineage>
        <taxon>Bacteria</taxon>
        <taxon>Pseudomonadati</taxon>
        <taxon>Pseudomonadota</taxon>
        <taxon>Gammaproteobacteria</taxon>
        <taxon>Oceanospirillales</taxon>
        <taxon>Pleioneaceae</taxon>
        <taxon>Pleionea</taxon>
    </lineage>
</organism>
<proteinExistence type="predicted"/>
<dbReference type="PANTHER" id="PTHR35303:SF5">
    <property type="entry name" value="OS02G0197800 PROTEIN"/>
    <property type="match status" value="1"/>
</dbReference>
<evidence type="ECO:0000313" key="5">
    <source>
        <dbReference type="Proteomes" id="UP001239782"/>
    </source>
</evidence>
<evidence type="ECO:0000313" key="4">
    <source>
        <dbReference type="EMBL" id="WMS86444.1"/>
    </source>
</evidence>
<evidence type="ECO:0000259" key="3">
    <source>
        <dbReference type="Pfam" id="PF06155"/>
    </source>
</evidence>
<evidence type="ECO:0000256" key="2">
    <source>
        <dbReference type="ARBA" id="ARBA00023004"/>
    </source>
</evidence>
<dbReference type="EMBL" id="CP133548">
    <property type="protein sequence ID" value="WMS86444.1"/>
    <property type="molecule type" value="Genomic_DNA"/>
</dbReference>
<feature type="domain" description="Gamma-butyrobetaine hydroxylase-like N-terminal" evidence="3">
    <location>
        <begin position="8"/>
        <end position="90"/>
    </location>
</feature>
<protein>
    <submittedName>
        <fullName evidence="4">DUF971 domain-containing protein</fullName>
    </submittedName>
</protein>
<evidence type="ECO:0000256" key="1">
    <source>
        <dbReference type="ARBA" id="ARBA00022723"/>
    </source>
</evidence>
<dbReference type="Gene3D" id="3.30.2020.30">
    <property type="match status" value="1"/>
</dbReference>
<sequence length="127" mass="14620">MTQAPLDIKFHQKSQYLEVIFAEHSYQFSAEFLRVYSPSAEVRGHGGGPLKLVAGKKQVRITNLKPVGHYAIQITFDDGHDSGLYTWQTFQELGAQQETLWQNYLNRLQQEHASREPNSEPKFKKIT</sequence>
<keyword evidence="2" id="KW-0408">Iron</keyword>
<dbReference type="InterPro" id="IPR010376">
    <property type="entry name" value="GBBH-like_N"/>
</dbReference>
<keyword evidence="5" id="KW-1185">Reference proteome</keyword>